<dbReference type="InterPro" id="IPR050232">
    <property type="entry name" value="FBL13/AtMIF1-like"/>
</dbReference>
<dbReference type="RefSeq" id="XP_026662159.2">
    <property type="nucleotide sequence ID" value="XM_026806358.2"/>
</dbReference>
<dbReference type="GeneID" id="103711429"/>
<dbReference type="Pfam" id="PF00646">
    <property type="entry name" value="F-box"/>
    <property type="match status" value="1"/>
</dbReference>
<dbReference type="Gene3D" id="3.80.10.10">
    <property type="entry name" value="Ribonuclease Inhibitor"/>
    <property type="match status" value="1"/>
</dbReference>
<evidence type="ECO:0000256" key="1">
    <source>
        <dbReference type="SAM" id="MobiDB-lite"/>
    </source>
</evidence>
<dbReference type="PROSITE" id="PS50181">
    <property type="entry name" value="FBOX"/>
    <property type="match status" value="1"/>
</dbReference>
<name>A0A8B8J6Y8_PHODC</name>
<sequence>MDNLDGGIDRISELPDSILHHILSLRTTKDAGRTSVLSKRWRYLWVSVPTLYFNQEQFPVNFQEHVDTVLLLRQDESNILQYRLVISDHMDHAVLRRWLQYATKRNVHELDFELLATCEFDCCWTVPHCLLTCQSLQKLKLALPRWQLVLGDSVDLSRLTTMHLKGVISSSNSLSRLVSSCPLLEELCLEDCNFKVLTISANELKRLTIARCIFDTFNRIEICTPKLLSLNYSSGKAQGCYLHDISTLVDASLMLFNLEYSGLQSSKRWSIDETLRGLSSVKSLTLTYLGAKAISYMLTHMPNLDTLVIRNEVFSLRPMREEKISCWTSANHGIRQIELQNFESNEQERQFISVLKTALTCNEASSSLCLITERGIGESISPALTRGNGTGASTSLALACGGTGASTSHAFTIGRDSQPSTNLAFPVDSEPSTNLSPSPFPSPSMGRDSEPSTDIALSMGRDGEPSTSLALTMERRVGTPLLP</sequence>
<protein>
    <submittedName>
        <fullName evidence="4">F-box protein At4g22280 isoform X2</fullName>
    </submittedName>
</protein>
<dbReference type="SUPFAM" id="SSF81383">
    <property type="entry name" value="F-box domain"/>
    <property type="match status" value="1"/>
</dbReference>
<dbReference type="InterPro" id="IPR036047">
    <property type="entry name" value="F-box-like_dom_sf"/>
</dbReference>
<dbReference type="PANTHER" id="PTHR31900:SF30">
    <property type="entry name" value="SUPERFAMILY PROTEIN, PUTATIVE-RELATED"/>
    <property type="match status" value="1"/>
</dbReference>
<dbReference type="AlphaFoldDB" id="A0A8B8J6Y8"/>
<dbReference type="PANTHER" id="PTHR31900">
    <property type="entry name" value="F-BOX/RNI SUPERFAMILY PROTEIN-RELATED"/>
    <property type="match status" value="1"/>
</dbReference>
<feature type="compositionally biased region" description="Polar residues" evidence="1">
    <location>
        <begin position="414"/>
        <end position="423"/>
    </location>
</feature>
<dbReference type="InterPro" id="IPR055411">
    <property type="entry name" value="LRR_FXL15/At3g58940/PEG3-like"/>
</dbReference>
<reference evidence="4" key="2">
    <citation type="submission" date="2025-08" db="UniProtKB">
        <authorList>
            <consortium name="RefSeq"/>
        </authorList>
    </citation>
    <scope>IDENTIFICATION</scope>
    <source>
        <tissue evidence="4">Young leaves</tissue>
    </source>
</reference>
<dbReference type="Proteomes" id="UP000228380">
    <property type="component" value="Chromosome 16"/>
</dbReference>
<feature type="region of interest" description="Disordered" evidence="1">
    <location>
        <begin position="414"/>
        <end position="483"/>
    </location>
</feature>
<dbReference type="CDD" id="cd22160">
    <property type="entry name" value="F-box_AtFBL13-like"/>
    <property type="match status" value="1"/>
</dbReference>
<evidence type="ECO:0000313" key="3">
    <source>
        <dbReference type="Proteomes" id="UP000228380"/>
    </source>
</evidence>
<dbReference type="InterPro" id="IPR032675">
    <property type="entry name" value="LRR_dom_sf"/>
</dbReference>
<proteinExistence type="predicted"/>
<accession>A0A8B8J6Y8</accession>
<evidence type="ECO:0000259" key="2">
    <source>
        <dbReference type="PROSITE" id="PS50181"/>
    </source>
</evidence>
<dbReference type="Gene3D" id="1.20.1280.50">
    <property type="match status" value="1"/>
</dbReference>
<gene>
    <name evidence="4" type="primary">LOC103711429</name>
</gene>
<keyword evidence="3" id="KW-1185">Reference proteome</keyword>
<reference evidence="3" key="1">
    <citation type="journal article" date="2019" name="Nat. Commun.">
        <title>Genome-wide association mapping of date palm fruit traits.</title>
        <authorList>
            <person name="Hazzouri K.M."/>
            <person name="Gros-Balthazard M."/>
            <person name="Flowers J.M."/>
            <person name="Copetti D."/>
            <person name="Lemansour A."/>
            <person name="Lebrun M."/>
            <person name="Masmoudi K."/>
            <person name="Ferrand S."/>
            <person name="Dhar M.I."/>
            <person name="Fresquez Z.A."/>
            <person name="Rosas U."/>
            <person name="Zhang J."/>
            <person name="Talag J."/>
            <person name="Lee S."/>
            <person name="Kudrna D."/>
            <person name="Powell R.F."/>
            <person name="Leitch I.J."/>
            <person name="Krueger R.R."/>
            <person name="Wing R.A."/>
            <person name="Amiri K.M.A."/>
            <person name="Purugganan M.D."/>
        </authorList>
    </citation>
    <scope>NUCLEOTIDE SEQUENCE [LARGE SCALE GENOMIC DNA]</scope>
    <source>
        <strain evidence="3">cv. Khalas</strain>
    </source>
</reference>
<feature type="domain" description="F-box" evidence="2">
    <location>
        <begin position="8"/>
        <end position="56"/>
    </location>
</feature>
<dbReference type="InterPro" id="IPR053781">
    <property type="entry name" value="F-box_AtFBL13-like"/>
</dbReference>
<organism evidence="3 4">
    <name type="scientific">Phoenix dactylifera</name>
    <name type="common">Date palm</name>
    <dbReference type="NCBI Taxonomy" id="42345"/>
    <lineage>
        <taxon>Eukaryota</taxon>
        <taxon>Viridiplantae</taxon>
        <taxon>Streptophyta</taxon>
        <taxon>Embryophyta</taxon>
        <taxon>Tracheophyta</taxon>
        <taxon>Spermatophyta</taxon>
        <taxon>Magnoliopsida</taxon>
        <taxon>Liliopsida</taxon>
        <taxon>Arecaceae</taxon>
        <taxon>Coryphoideae</taxon>
        <taxon>Phoeniceae</taxon>
        <taxon>Phoenix</taxon>
    </lineage>
</organism>
<dbReference type="Pfam" id="PF24758">
    <property type="entry name" value="LRR_At5g56370"/>
    <property type="match status" value="1"/>
</dbReference>
<dbReference type="InterPro" id="IPR001810">
    <property type="entry name" value="F-box_dom"/>
</dbReference>
<dbReference type="SUPFAM" id="SSF52058">
    <property type="entry name" value="L domain-like"/>
    <property type="match status" value="1"/>
</dbReference>
<evidence type="ECO:0000313" key="4">
    <source>
        <dbReference type="RefSeq" id="XP_026662159.2"/>
    </source>
</evidence>